<dbReference type="SUPFAM" id="SSF54695">
    <property type="entry name" value="POZ domain"/>
    <property type="match status" value="1"/>
</dbReference>
<feature type="domain" description="BTB" evidence="3">
    <location>
        <begin position="65"/>
        <end position="132"/>
    </location>
</feature>
<dbReference type="SMART" id="SM00875">
    <property type="entry name" value="BACK"/>
    <property type="match status" value="1"/>
</dbReference>
<dbReference type="SUPFAM" id="SSF117281">
    <property type="entry name" value="Kelch motif"/>
    <property type="match status" value="2"/>
</dbReference>
<evidence type="ECO:0000256" key="1">
    <source>
        <dbReference type="ARBA" id="ARBA00022441"/>
    </source>
</evidence>
<dbReference type="PRINTS" id="PR00501">
    <property type="entry name" value="KELCHREPEAT"/>
</dbReference>
<dbReference type="Proteomes" id="UP001174909">
    <property type="component" value="Unassembled WGS sequence"/>
</dbReference>
<dbReference type="FunFam" id="3.30.710.10:FF:000001">
    <property type="entry name" value="Kelch-like family member 20"/>
    <property type="match status" value="1"/>
</dbReference>
<evidence type="ECO:0000313" key="5">
    <source>
        <dbReference type="Proteomes" id="UP001174909"/>
    </source>
</evidence>
<name>A0AA35RB44_GEOBA</name>
<keyword evidence="5" id="KW-1185">Reference proteome</keyword>
<dbReference type="EMBL" id="CASHTH010000824">
    <property type="protein sequence ID" value="CAI8008190.1"/>
    <property type="molecule type" value="Genomic_DNA"/>
</dbReference>
<evidence type="ECO:0000256" key="2">
    <source>
        <dbReference type="ARBA" id="ARBA00022737"/>
    </source>
</evidence>
<dbReference type="FunFam" id="1.25.40.420:FF:000001">
    <property type="entry name" value="Kelch-like family member 12"/>
    <property type="match status" value="1"/>
</dbReference>
<dbReference type="Pfam" id="PF24681">
    <property type="entry name" value="Kelch_KLHDC2_KLHL20_DRC7"/>
    <property type="match status" value="1"/>
</dbReference>
<dbReference type="InterPro" id="IPR017096">
    <property type="entry name" value="BTB-kelch_protein"/>
</dbReference>
<dbReference type="Pfam" id="PF07707">
    <property type="entry name" value="BACK"/>
    <property type="match status" value="1"/>
</dbReference>
<dbReference type="InterPro" id="IPR006652">
    <property type="entry name" value="Kelch_1"/>
</dbReference>
<dbReference type="PANTHER" id="PTHR24412">
    <property type="entry name" value="KELCH PROTEIN"/>
    <property type="match status" value="1"/>
</dbReference>
<dbReference type="Gene3D" id="3.30.710.10">
    <property type="entry name" value="Potassium Channel Kv1.1, Chain A"/>
    <property type="match status" value="1"/>
</dbReference>
<sequence>MEERRDPSDRQIPHDFLLLEHQQQVPTDPISIDLPLPAPLFRASRDHAGRLLAKMGSLRRERQLCDVTLRVGHREIAAHRLVLSACSQYFCAMFTNRMRESEQESVTLADVDADSLEEIVDFAYTGNISIHEDNVQHLLKASAMLQLSEIVSACCTFLKGQLHATNCLGIATFAKAHGCISLGDRAMEYVQDSFAEVVEGEEFLQLSLDSVLNLLGSDLLQVSSEECVFEAMYKWLTHDLVTRKPHALSLLNCIRLPLLPPLYLSDVVYAKEIFKEDPACLQEIMNALVYVSVKEKQPHLKDIVNCRPRKSTLGTMFVVGGIDTGRNKTSVEVFDARREIWVLLGYPQLMFKRLQFGVAVLSSHVYVVGGRNGLQTLNTVDCFDPVTNSWLPVPPMCSYRHGVGVATLCGPLYAVGGHDGWSYLSSVERYDPNKKQWSHISSMSSPRSTAGVAVLEDKLYVVGGRDSNSCLDSMECYDPHTDTWTRLPPMRVRRGGVGIVVVSEKLYAIGGHEVLAPLNSVEVYDPKTNEWSWGVPMLCARDAVAAVAFGGKIYVVGGFNGDMYLDSVESYDPETCEWSMVSSLSCGRAGAGVVVMDFPMEKLLLQHQYTNLS</sequence>
<dbReference type="Gene3D" id="1.25.40.420">
    <property type="match status" value="1"/>
</dbReference>
<reference evidence="4" key="1">
    <citation type="submission" date="2023-03" db="EMBL/GenBank/DDBJ databases">
        <authorList>
            <person name="Steffen K."/>
            <person name="Cardenas P."/>
        </authorList>
    </citation>
    <scope>NUCLEOTIDE SEQUENCE</scope>
</reference>
<dbReference type="PROSITE" id="PS50097">
    <property type="entry name" value="BTB"/>
    <property type="match status" value="1"/>
</dbReference>
<proteinExistence type="predicted"/>
<organism evidence="4 5">
    <name type="scientific">Geodia barretti</name>
    <name type="common">Barrett's horny sponge</name>
    <dbReference type="NCBI Taxonomy" id="519541"/>
    <lineage>
        <taxon>Eukaryota</taxon>
        <taxon>Metazoa</taxon>
        <taxon>Porifera</taxon>
        <taxon>Demospongiae</taxon>
        <taxon>Heteroscleromorpha</taxon>
        <taxon>Tetractinellida</taxon>
        <taxon>Astrophorina</taxon>
        <taxon>Geodiidae</taxon>
        <taxon>Geodia</taxon>
    </lineage>
</organism>
<gene>
    <name evidence="4" type="ORF">GBAR_LOCUS5638</name>
</gene>
<dbReference type="Pfam" id="PF01344">
    <property type="entry name" value="Kelch_1"/>
    <property type="match status" value="1"/>
</dbReference>
<dbReference type="InterPro" id="IPR015915">
    <property type="entry name" value="Kelch-typ_b-propeller"/>
</dbReference>
<dbReference type="SMART" id="SM00225">
    <property type="entry name" value="BTB"/>
    <property type="match status" value="1"/>
</dbReference>
<evidence type="ECO:0000259" key="3">
    <source>
        <dbReference type="PROSITE" id="PS50097"/>
    </source>
</evidence>
<dbReference type="AlphaFoldDB" id="A0AA35RB44"/>
<dbReference type="SMART" id="SM00612">
    <property type="entry name" value="Kelch"/>
    <property type="match status" value="6"/>
</dbReference>
<keyword evidence="1" id="KW-0880">Kelch repeat</keyword>
<accession>A0AA35RB44</accession>
<dbReference type="InterPro" id="IPR000210">
    <property type="entry name" value="BTB/POZ_dom"/>
</dbReference>
<dbReference type="InterPro" id="IPR011333">
    <property type="entry name" value="SKP1/BTB/POZ_sf"/>
</dbReference>
<evidence type="ECO:0000313" key="4">
    <source>
        <dbReference type="EMBL" id="CAI8008190.1"/>
    </source>
</evidence>
<protein>
    <submittedName>
        <fullName evidence="4">Kelch-like protein 5</fullName>
    </submittedName>
</protein>
<dbReference type="PIRSF" id="PIRSF037037">
    <property type="entry name" value="Kelch-like_protein_gigaxonin"/>
    <property type="match status" value="1"/>
</dbReference>
<comment type="caution">
    <text evidence="4">The sequence shown here is derived from an EMBL/GenBank/DDBJ whole genome shotgun (WGS) entry which is preliminary data.</text>
</comment>
<dbReference type="PANTHER" id="PTHR24412:SF450">
    <property type="entry name" value="KELCH-LIKE PROTEIN DIABLO"/>
    <property type="match status" value="1"/>
</dbReference>
<dbReference type="Gene3D" id="2.120.10.80">
    <property type="entry name" value="Kelch-type beta propeller"/>
    <property type="match status" value="2"/>
</dbReference>
<dbReference type="InterPro" id="IPR011705">
    <property type="entry name" value="BACK"/>
</dbReference>
<keyword evidence="2" id="KW-0677">Repeat</keyword>
<dbReference type="Pfam" id="PF00651">
    <property type="entry name" value="BTB"/>
    <property type="match status" value="1"/>
</dbReference>